<dbReference type="Proteomes" id="UP000033497">
    <property type="component" value="Unassembled WGS sequence"/>
</dbReference>
<dbReference type="SUPFAM" id="SSF50965">
    <property type="entry name" value="Galactose oxidase, central domain"/>
    <property type="match status" value="1"/>
</dbReference>
<dbReference type="InterPro" id="IPR026444">
    <property type="entry name" value="Secre_tail"/>
</dbReference>
<dbReference type="EMBL" id="JSVU01000004">
    <property type="protein sequence ID" value="KJJ38639.1"/>
    <property type="molecule type" value="Genomic_DNA"/>
</dbReference>
<keyword evidence="1" id="KW-0732">Signal</keyword>
<dbReference type="NCBIfam" id="TIGR04183">
    <property type="entry name" value="Por_Secre_tail"/>
    <property type="match status" value="1"/>
</dbReference>
<dbReference type="PANTHER" id="PTHR36220:SF1">
    <property type="entry name" value="GAMMA TUBULIN COMPLEX COMPONENT C-TERMINAL DOMAIN-CONTAINING PROTEIN"/>
    <property type="match status" value="1"/>
</dbReference>
<gene>
    <name evidence="3" type="ORF">MB09_08110</name>
</gene>
<dbReference type="RefSeq" id="WP_045080389.1">
    <property type="nucleotide sequence ID" value="NZ_JSVU01000004.1"/>
</dbReference>
<dbReference type="PANTHER" id="PTHR36220">
    <property type="entry name" value="UNNAMED PRODUCT"/>
    <property type="match status" value="1"/>
</dbReference>
<name>A0ABR5DIS0_9FLAO</name>
<dbReference type="Pfam" id="PF18962">
    <property type="entry name" value="Por_Secre_tail"/>
    <property type="match status" value="1"/>
</dbReference>
<evidence type="ECO:0000256" key="1">
    <source>
        <dbReference type="ARBA" id="ARBA00022729"/>
    </source>
</evidence>
<proteinExistence type="predicted"/>
<reference evidence="3 4" key="1">
    <citation type="submission" date="2014-10" db="EMBL/GenBank/DDBJ databases">
        <title>Genome sequencing of Vitellibacter vladivostokensis KMM 3516.</title>
        <authorList>
            <person name="Thevarajoo S."/>
            <person name="Selvaratnam C."/>
            <person name="Goh K.M."/>
            <person name="Chong C.S."/>
        </authorList>
    </citation>
    <scope>NUCLEOTIDE SEQUENCE [LARGE SCALE GENOMIC DNA]</scope>
    <source>
        <strain evidence="3 4">KMM 3516</strain>
    </source>
</reference>
<evidence type="ECO:0000259" key="2">
    <source>
        <dbReference type="Pfam" id="PF18962"/>
    </source>
</evidence>
<keyword evidence="4" id="KW-1185">Reference proteome</keyword>
<evidence type="ECO:0000313" key="4">
    <source>
        <dbReference type="Proteomes" id="UP000033497"/>
    </source>
</evidence>
<comment type="caution">
    <text evidence="3">The sequence shown here is derived from an EMBL/GenBank/DDBJ whole genome shotgun (WGS) entry which is preliminary data.</text>
</comment>
<dbReference type="Gene3D" id="2.120.10.80">
    <property type="entry name" value="Kelch-type beta propeller"/>
    <property type="match status" value="1"/>
</dbReference>
<feature type="domain" description="Secretion system C-terminal sorting" evidence="2">
    <location>
        <begin position="412"/>
        <end position="483"/>
    </location>
</feature>
<sequence>MKVYVTFGFWVLFISPCLSQWYLSGNSIIGDNSSNAIGYSISINGEGNRVSLVKEGPSGGNQYDYTYVYELQDYQWVQLGNEIQAANMNTTSFVAMNELGNRIIIGEDRYNNENLVRIYELQSNSWVQLGETIFSDANNDYFGKSVAINAEGDVIICGAPGYNYSKVYQYINNEWEQKGETLIGNGSFGESVSLNAEGNIIAISSPYNSESAYNGGKVNIYEYQNGDWGDLGLPIYGTDKGDLMGIGNKPGTNGIDLNSAGDVVVIGGWGHMIAPDDQAGQVKIYERSNNNWSQKGETIEGTNENYYFGGSVAINSIGDMIVVGDFLGMVFGQVKVFKYELDSWEQYGNTVTGAENGLQSFFGFSVAINNEGNIIGIGSPDDSGSEPSQVRIFEYNGILGTEESLTDDNPRLYPNPNSGTFYLNVPASYEISLIRIVDMTGKIVYSNIPLASETIEINENLSSGIYFVNVFTKTSTYNLKMIVE</sequence>
<evidence type="ECO:0000313" key="3">
    <source>
        <dbReference type="EMBL" id="KJJ38639.1"/>
    </source>
</evidence>
<accession>A0ABR5DIS0</accession>
<organism evidence="3 4">
    <name type="scientific">Aequorivita vladivostokensis</name>
    <dbReference type="NCBI Taxonomy" id="171194"/>
    <lineage>
        <taxon>Bacteria</taxon>
        <taxon>Pseudomonadati</taxon>
        <taxon>Bacteroidota</taxon>
        <taxon>Flavobacteriia</taxon>
        <taxon>Flavobacteriales</taxon>
        <taxon>Flavobacteriaceae</taxon>
        <taxon>Aequorivita</taxon>
    </lineage>
</organism>
<protein>
    <recommendedName>
        <fullName evidence="2">Secretion system C-terminal sorting domain-containing protein</fullName>
    </recommendedName>
</protein>
<dbReference type="InterPro" id="IPR015915">
    <property type="entry name" value="Kelch-typ_b-propeller"/>
</dbReference>
<dbReference type="InterPro" id="IPR011043">
    <property type="entry name" value="Gal_Oxase/kelch_b-propeller"/>
</dbReference>